<protein>
    <submittedName>
        <fullName evidence="1">Uncharacterized protein</fullName>
    </submittedName>
</protein>
<dbReference type="Proteomes" id="UP001242811">
    <property type="component" value="Unassembled WGS sequence"/>
</dbReference>
<gene>
    <name evidence="1" type="ORF">QOZ95_004760</name>
</gene>
<organism evidence="1 2">
    <name type="scientific">Paenibacillus brasilensis</name>
    <dbReference type="NCBI Taxonomy" id="128574"/>
    <lineage>
        <taxon>Bacteria</taxon>
        <taxon>Bacillati</taxon>
        <taxon>Bacillota</taxon>
        <taxon>Bacilli</taxon>
        <taxon>Bacillales</taxon>
        <taxon>Paenibacillaceae</taxon>
        <taxon>Paenibacillus</taxon>
    </lineage>
</organism>
<proteinExistence type="predicted"/>
<sequence length="60" mass="6750">MGGLHLGLSSPLQLPVWIKLISITSLLQMAQIPRSKHYLPDKLIWREAIHVSYVICLTGI</sequence>
<keyword evidence="2" id="KW-1185">Reference proteome</keyword>
<comment type="caution">
    <text evidence="1">The sequence shown here is derived from an EMBL/GenBank/DDBJ whole genome shotgun (WGS) entry which is preliminary data.</text>
</comment>
<evidence type="ECO:0000313" key="2">
    <source>
        <dbReference type="Proteomes" id="UP001242811"/>
    </source>
</evidence>
<reference evidence="1 2" key="1">
    <citation type="submission" date="2023-07" db="EMBL/GenBank/DDBJ databases">
        <title>Genomic Encyclopedia of Type Strains, Phase IV (KMG-IV): sequencing the most valuable type-strain genomes for metagenomic binning, comparative biology and taxonomic classification.</title>
        <authorList>
            <person name="Goeker M."/>
        </authorList>
    </citation>
    <scope>NUCLEOTIDE SEQUENCE [LARGE SCALE GENOMIC DNA]</scope>
    <source>
        <strain evidence="1 2">DSM 14914</strain>
    </source>
</reference>
<accession>A0ABU0L5K6</accession>
<dbReference type="EMBL" id="JAUSWA010000038">
    <property type="protein sequence ID" value="MDQ0496570.1"/>
    <property type="molecule type" value="Genomic_DNA"/>
</dbReference>
<evidence type="ECO:0000313" key="1">
    <source>
        <dbReference type="EMBL" id="MDQ0496570.1"/>
    </source>
</evidence>
<name>A0ABU0L5K6_9BACL</name>